<name>A0A0L0NKH0_TOLOC</name>
<dbReference type="AlphaFoldDB" id="A0A0L0NKH0"/>
<proteinExistence type="predicted"/>
<dbReference type="Proteomes" id="UP000036947">
    <property type="component" value="Unassembled WGS sequence"/>
</dbReference>
<evidence type="ECO:0000313" key="2">
    <source>
        <dbReference type="Proteomes" id="UP000036947"/>
    </source>
</evidence>
<comment type="caution">
    <text evidence="1">The sequence shown here is derived from an EMBL/GenBank/DDBJ whole genome shotgun (WGS) entry which is preliminary data.</text>
</comment>
<reference evidence="1 2" key="1">
    <citation type="journal article" date="2015" name="BMC Genomics">
        <title>The genome of the truffle-parasite Tolypocladium ophioglossoides and the evolution of antifungal peptaibiotics.</title>
        <authorList>
            <person name="Quandt C.A."/>
            <person name="Bushley K.E."/>
            <person name="Spatafora J.W."/>
        </authorList>
    </citation>
    <scope>NUCLEOTIDE SEQUENCE [LARGE SCALE GENOMIC DNA]</scope>
    <source>
        <strain evidence="1 2">CBS 100239</strain>
    </source>
</reference>
<dbReference type="EMBL" id="LFRF01000002">
    <property type="protein sequence ID" value="KND94637.1"/>
    <property type="molecule type" value="Genomic_DNA"/>
</dbReference>
<keyword evidence="2" id="KW-1185">Reference proteome</keyword>
<organism evidence="1 2">
    <name type="scientific">Tolypocladium ophioglossoides (strain CBS 100239)</name>
    <name type="common">Snaketongue truffleclub</name>
    <name type="synonym">Elaphocordyceps ophioglossoides</name>
    <dbReference type="NCBI Taxonomy" id="1163406"/>
    <lineage>
        <taxon>Eukaryota</taxon>
        <taxon>Fungi</taxon>
        <taxon>Dikarya</taxon>
        <taxon>Ascomycota</taxon>
        <taxon>Pezizomycotina</taxon>
        <taxon>Sordariomycetes</taxon>
        <taxon>Hypocreomycetidae</taxon>
        <taxon>Hypocreales</taxon>
        <taxon>Ophiocordycipitaceae</taxon>
        <taxon>Tolypocladium</taxon>
    </lineage>
</organism>
<protein>
    <submittedName>
        <fullName evidence="1">Uncharacterized protein</fullName>
    </submittedName>
</protein>
<accession>A0A0L0NKH0</accession>
<gene>
    <name evidence="1" type="ORF">TOPH_01001</name>
</gene>
<sequence>MVLPTLTSPLPMAMAPSKSSLMPMLSSSLSSARPSSLATKSRCFLSATKSSFSLSAVVALLRAMAPMARTLVEDLAAQGDGVGAGRAAGLGVLSRRVDLDVDGELGSRRARGEEDCARGVEELGFLGGVDAGDAKEVGDLGEVAIRSLTEPSWEMRAWALGGSIRISAVASLMSRLW</sequence>
<evidence type="ECO:0000313" key="1">
    <source>
        <dbReference type="EMBL" id="KND94637.1"/>
    </source>
</evidence>